<proteinExistence type="predicted"/>
<keyword evidence="3" id="KW-1185">Reference proteome</keyword>
<evidence type="ECO:0000313" key="3">
    <source>
        <dbReference type="Proteomes" id="UP000214973"/>
    </source>
</evidence>
<protein>
    <submittedName>
        <fullName evidence="2">Uncharacterized protein</fullName>
    </submittedName>
</protein>
<feature type="signal peptide" evidence="1">
    <location>
        <begin position="1"/>
        <end position="24"/>
    </location>
</feature>
<gene>
    <name evidence="2" type="ORF">SAMEA44547418_01837</name>
</gene>
<sequence>MKAFKYSVITGSLLAALSILSVYADAPVQADDPIYSTLTIEDNRVVSVQTFKTREEQEKAALKERERLNRITEKHRAKRKNQTRAEMLKGLTPIPYYPPVSETRKLQSEMFSGPLGRQLDLRMVEAYTRDYDKAKSGDIYVYADYADYTSKQLLGEKDDTTAISAMILQTIMRKGETKAFSLDVNVYYINPGTHTISMSHSEDMKGIHANKNETDYVFKFPKHQLRPGNPHYELAKLLMYHDLTGKEFNE</sequence>
<reference evidence="2 3" key="1">
    <citation type="submission" date="2017-06" db="EMBL/GenBank/DDBJ databases">
        <authorList>
            <consortium name="Pathogen Informatics"/>
        </authorList>
    </citation>
    <scope>NUCLEOTIDE SEQUENCE [LARGE SCALE GENOMIC DNA]</scope>
    <source>
        <strain evidence="2 3">NCTC12018</strain>
    </source>
</reference>
<dbReference type="RefSeq" id="WP_095066611.1">
    <property type="nucleotide sequence ID" value="NZ_LT906470.1"/>
</dbReference>
<dbReference type="Proteomes" id="UP000214973">
    <property type="component" value="Chromosome 1"/>
</dbReference>
<dbReference type="KEGG" id="vrm:44547418_01837"/>
<organism evidence="2 3">
    <name type="scientific">Veillonella rodentium</name>
    <dbReference type="NCBI Taxonomy" id="248315"/>
    <lineage>
        <taxon>Bacteria</taxon>
        <taxon>Bacillati</taxon>
        <taxon>Bacillota</taxon>
        <taxon>Negativicutes</taxon>
        <taxon>Veillonellales</taxon>
        <taxon>Veillonellaceae</taxon>
        <taxon>Veillonella</taxon>
    </lineage>
</organism>
<feature type="chain" id="PRO_5039309990" evidence="1">
    <location>
        <begin position="25"/>
        <end position="250"/>
    </location>
</feature>
<name>A0A239ZXT8_9FIRM</name>
<evidence type="ECO:0000256" key="1">
    <source>
        <dbReference type="SAM" id="SignalP"/>
    </source>
</evidence>
<keyword evidence="1" id="KW-0732">Signal</keyword>
<dbReference type="AlphaFoldDB" id="A0A239ZXT8"/>
<evidence type="ECO:0000313" key="2">
    <source>
        <dbReference type="EMBL" id="SNV75680.1"/>
    </source>
</evidence>
<accession>A0A239ZXT8</accession>
<dbReference type="EMBL" id="LT906470">
    <property type="protein sequence ID" value="SNV75680.1"/>
    <property type="molecule type" value="Genomic_DNA"/>
</dbReference>